<name>A0A4U6QAX7_9ACTN</name>
<keyword evidence="3" id="KW-1185">Reference proteome</keyword>
<dbReference type="EMBL" id="SZZH01000006">
    <property type="protein sequence ID" value="TKV57154.1"/>
    <property type="molecule type" value="Genomic_DNA"/>
</dbReference>
<gene>
    <name evidence="2" type="ORF">FDO65_19205</name>
</gene>
<feature type="domain" description="Histone acetyltransferase Rv0428c-like SH3" evidence="1">
    <location>
        <begin position="5"/>
        <end position="55"/>
    </location>
</feature>
<accession>A0A4U6QAX7</accession>
<proteinExistence type="predicted"/>
<sequence>MRATAPGTRVVVRSRIVSGFTDTLGELRSCDGTVAVIDTRGGPAQVVVAHVVAMRIVPPPPPRRSQRVPPG</sequence>
<dbReference type="Pfam" id="PF24551">
    <property type="entry name" value="SH3_Rv0428c"/>
    <property type="match status" value="1"/>
</dbReference>
<comment type="caution">
    <text evidence="2">The sequence shown here is derived from an EMBL/GenBank/DDBJ whole genome shotgun (WGS) entry which is preliminary data.</text>
</comment>
<reference evidence="2 3" key="1">
    <citation type="submission" date="2019-05" db="EMBL/GenBank/DDBJ databases">
        <title>Nakamurella sp. N5BH11, whole genome shotgun sequence.</title>
        <authorList>
            <person name="Tuo L."/>
        </authorList>
    </citation>
    <scope>NUCLEOTIDE SEQUENCE [LARGE SCALE GENOMIC DNA]</scope>
    <source>
        <strain evidence="2 3">N5BH11</strain>
    </source>
</reference>
<organism evidence="2 3">
    <name type="scientific">Nakamurella flava</name>
    <dbReference type="NCBI Taxonomy" id="2576308"/>
    <lineage>
        <taxon>Bacteria</taxon>
        <taxon>Bacillati</taxon>
        <taxon>Actinomycetota</taxon>
        <taxon>Actinomycetes</taxon>
        <taxon>Nakamurellales</taxon>
        <taxon>Nakamurellaceae</taxon>
        <taxon>Nakamurella</taxon>
    </lineage>
</organism>
<evidence type="ECO:0000259" key="1">
    <source>
        <dbReference type="Pfam" id="PF24551"/>
    </source>
</evidence>
<evidence type="ECO:0000313" key="2">
    <source>
        <dbReference type="EMBL" id="TKV57154.1"/>
    </source>
</evidence>
<evidence type="ECO:0000313" key="3">
    <source>
        <dbReference type="Proteomes" id="UP000306985"/>
    </source>
</evidence>
<dbReference type="Proteomes" id="UP000306985">
    <property type="component" value="Unassembled WGS sequence"/>
</dbReference>
<dbReference type="AlphaFoldDB" id="A0A4U6QAX7"/>
<protein>
    <submittedName>
        <fullName evidence="2">Ferrous iron transport protein A</fullName>
    </submittedName>
</protein>
<dbReference type="InterPro" id="IPR056934">
    <property type="entry name" value="SH3_Rv0428c"/>
</dbReference>
<dbReference type="OrthoDB" id="3631934at2"/>